<evidence type="ECO:0000256" key="2">
    <source>
        <dbReference type="ARBA" id="ARBA00022741"/>
    </source>
</evidence>
<evidence type="ECO:0000256" key="5">
    <source>
        <dbReference type="ARBA" id="ARBA00022840"/>
    </source>
</evidence>
<dbReference type="PANTHER" id="PTHR11472:SF59">
    <property type="entry name" value="ATP-DEPENDENT DNA HELICASE DING"/>
    <property type="match status" value="1"/>
</dbReference>
<dbReference type="PANTHER" id="PTHR11472">
    <property type="entry name" value="DNA REPAIR DEAD HELICASE RAD3/XP-D SUBFAMILY MEMBER"/>
    <property type="match status" value="1"/>
</dbReference>
<dbReference type="GO" id="GO:0009432">
    <property type="term" value="P:SOS response"/>
    <property type="evidence" value="ECO:0007669"/>
    <property type="project" value="TreeGrafter"/>
</dbReference>
<dbReference type="InterPro" id="IPR006555">
    <property type="entry name" value="ATP-dep_Helicase_C"/>
</dbReference>
<sequence>MPSEAIVKSVQQAYKSLKESLPDFEPRSHQNYLVGEVTKAISGDNENNIIVAEAGTGTGKSLGYLMAAIPVAKHLGKHVVVSTATVALQEQLIDKDLPFYRDHIEHIDFDIAKGKGRYCCVERLQSIVTGNGDVTFDFKPTHEDREVYKNLFADLKSGEWKGDRDSLKKPVEDKLWNVIASGAHTCKGKRHVMCPFHIARRELSKANVIVANHALVAADLSLGGGIILPEQDNTIYVFDEAHHLPNIIRDAHAGSFSLSGSTTWVMNLYTYIERHASVLNVSSEELQELAIVRDDFSITLDEMENVFKQCPFTDKVFRFKNGEISSSDYEKFNDLKSALKKLRKRIGHVRTYLEENEESFSSADYDQFNSDINFHYYRLENIHDVTNQFLNNDETPLAKWLTITEDNRVSVHSSLLDASETIKSSLLDAAHAVVMTSATLSTLGNFEYFKLLSGVPDESKFIRLSSPFDYPNNAELLIPQMNVNPSSREFTNELIEKLNEYLFDDNYDSHLVLFSSYKQMNEVADQLKDKIEASKITFGIQGKGARNRIISKHKEAIDKGGRSILFGTQGFSEGLDLKGKYLTQLVVTKIPFSVPTEPIDEAYAELVSTRGGNPFMEISVPEASRKMIQSVGRLIRTKQDKGRCIILDERIATKNYGKSILKDLPPFKLNTDYKSLLDL</sequence>
<dbReference type="GO" id="GO:0046872">
    <property type="term" value="F:metal ion binding"/>
    <property type="evidence" value="ECO:0007669"/>
    <property type="project" value="UniProtKB-KW"/>
</dbReference>
<dbReference type="Pfam" id="PF13307">
    <property type="entry name" value="Helicase_C_2"/>
    <property type="match status" value="1"/>
</dbReference>
<dbReference type="GO" id="GO:0016818">
    <property type="term" value="F:hydrolase activity, acting on acid anhydrides, in phosphorus-containing anhydrides"/>
    <property type="evidence" value="ECO:0007669"/>
    <property type="project" value="InterPro"/>
</dbReference>
<dbReference type="GO" id="GO:0006281">
    <property type="term" value="P:DNA repair"/>
    <property type="evidence" value="ECO:0007669"/>
    <property type="project" value="TreeGrafter"/>
</dbReference>
<dbReference type="InterPro" id="IPR010614">
    <property type="entry name" value="RAD3-like_helicase_DEAD"/>
</dbReference>
<feature type="domain" description="Helicase C-terminal" evidence="10">
    <location>
        <begin position="502"/>
        <end position="679"/>
    </location>
</feature>
<protein>
    <submittedName>
        <fullName evidence="11">ATP-dependent DNA helicase DinG</fullName>
        <ecNumber evidence="11">3.6.4.12</ecNumber>
    </submittedName>
</protein>
<keyword evidence="7" id="KW-0411">Iron-sulfur</keyword>
<dbReference type="GO" id="GO:0005524">
    <property type="term" value="F:ATP binding"/>
    <property type="evidence" value="ECO:0007669"/>
    <property type="project" value="UniProtKB-KW"/>
</dbReference>
<evidence type="ECO:0000256" key="6">
    <source>
        <dbReference type="ARBA" id="ARBA00023004"/>
    </source>
</evidence>
<dbReference type="InterPro" id="IPR014013">
    <property type="entry name" value="Helic_SF1/SF2_ATP-bd_DinG/Rad3"/>
</dbReference>
<dbReference type="EMBL" id="VUAA01000028">
    <property type="protein sequence ID" value="KAA1253108.1"/>
    <property type="molecule type" value="Genomic_DNA"/>
</dbReference>
<dbReference type="InterPro" id="IPR001650">
    <property type="entry name" value="Helicase_C-like"/>
</dbReference>
<evidence type="ECO:0000256" key="7">
    <source>
        <dbReference type="ARBA" id="ARBA00023014"/>
    </source>
</evidence>
<evidence type="ECO:0000259" key="10">
    <source>
        <dbReference type="PROSITE" id="PS51194"/>
    </source>
</evidence>
<dbReference type="PROSITE" id="PS51194">
    <property type="entry name" value="HELICASE_CTER"/>
    <property type="match status" value="1"/>
</dbReference>
<keyword evidence="8" id="KW-0413">Isomerase</keyword>
<evidence type="ECO:0000256" key="1">
    <source>
        <dbReference type="ARBA" id="ARBA00022723"/>
    </source>
</evidence>
<feature type="domain" description="Helicase ATP-binding" evidence="9">
    <location>
        <begin position="16"/>
        <end position="296"/>
    </location>
</feature>
<gene>
    <name evidence="11" type="primary">dinG</name>
    <name evidence="11" type="ORF">F0M16_19400</name>
</gene>
<dbReference type="SMART" id="SM00491">
    <property type="entry name" value="HELICc2"/>
    <property type="match status" value="1"/>
</dbReference>
<keyword evidence="3 11" id="KW-0378">Hydrolase</keyword>
<dbReference type="Proteomes" id="UP000323225">
    <property type="component" value="Unassembled WGS sequence"/>
</dbReference>
<dbReference type="NCBIfam" id="NF008729">
    <property type="entry name" value="PRK11747.1"/>
    <property type="match status" value="1"/>
</dbReference>
<evidence type="ECO:0000313" key="12">
    <source>
        <dbReference type="Proteomes" id="UP000323225"/>
    </source>
</evidence>
<dbReference type="Pfam" id="PF06733">
    <property type="entry name" value="DEAD_2"/>
    <property type="match status" value="1"/>
</dbReference>
<keyword evidence="6" id="KW-0408">Iron</keyword>
<name>A0A5Q6PE13_VIBCL</name>
<comment type="caution">
    <text evidence="11">The sequence shown here is derived from an EMBL/GenBank/DDBJ whole genome shotgun (WGS) entry which is preliminary data.</text>
</comment>
<dbReference type="InterPro" id="IPR027417">
    <property type="entry name" value="P-loop_NTPase"/>
</dbReference>
<accession>A0A5Q6PE13</accession>
<organism evidence="11 12">
    <name type="scientific">Vibrio cholerae</name>
    <dbReference type="NCBI Taxonomy" id="666"/>
    <lineage>
        <taxon>Bacteria</taxon>
        <taxon>Pseudomonadati</taxon>
        <taxon>Pseudomonadota</taxon>
        <taxon>Gammaproteobacteria</taxon>
        <taxon>Vibrionales</taxon>
        <taxon>Vibrionaceae</taxon>
        <taxon>Vibrio</taxon>
    </lineage>
</organism>
<dbReference type="SUPFAM" id="SSF52540">
    <property type="entry name" value="P-loop containing nucleoside triphosphate hydrolases"/>
    <property type="match status" value="1"/>
</dbReference>
<reference evidence="11 12" key="1">
    <citation type="submission" date="2019-09" db="EMBL/GenBank/DDBJ databases">
        <authorList>
            <person name="Kritzky A."/>
            <person name="Schelkanova E.Y."/>
            <person name="Alkhova Z.V."/>
            <person name="Smirnova N.I."/>
        </authorList>
    </citation>
    <scope>NUCLEOTIDE SEQUENCE [LARGE SCALE GENOMIC DNA]</scope>
    <source>
        <strain evidence="11 12">M1526</strain>
    </source>
</reference>
<evidence type="ECO:0000256" key="4">
    <source>
        <dbReference type="ARBA" id="ARBA00022806"/>
    </source>
</evidence>
<dbReference type="GO" id="GO:0003677">
    <property type="term" value="F:DNA binding"/>
    <property type="evidence" value="ECO:0007669"/>
    <property type="project" value="InterPro"/>
</dbReference>
<evidence type="ECO:0000259" key="9">
    <source>
        <dbReference type="PROSITE" id="PS51193"/>
    </source>
</evidence>
<dbReference type="EC" id="3.6.4.12" evidence="11"/>
<keyword evidence="4 11" id="KW-0347">Helicase</keyword>
<dbReference type="InterPro" id="IPR045028">
    <property type="entry name" value="DinG/Rad3-like"/>
</dbReference>
<dbReference type="GO" id="GO:0051539">
    <property type="term" value="F:4 iron, 4 sulfur cluster binding"/>
    <property type="evidence" value="ECO:0007669"/>
    <property type="project" value="TreeGrafter"/>
</dbReference>
<dbReference type="GO" id="GO:0003678">
    <property type="term" value="F:DNA helicase activity"/>
    <property type="evidence" value="ECO:0007669"/>
    <property type="project" value="UniProtKB-EC"/>
</dbReference>
<dbReference type="PROSITE" id="PS51193">
    <property type="entry name" value="HELICASE_ATP_BIND_2"/>
    <property type="match status" value="1"/>
</dbReference>
<dbReference type="AlphaFoldDB" id="A0A5Q6PE13"/>
<evidence type="ECO:0000256" key="3">
    <source>
        <dbReference type="ARBA" id="ARBA00022801"/>
    </source>
</evidence>
<proteinExistence type="predicted"/>
<evidence type="ECO:0000256" key="8">
    <source>
        <dbReference type="ARBA" id="ARBA00023235"/>
    </source>
</evidence>
<dbReference type="GO" id="GO:0033677">
    <property type="term" value="F:DNA/RNA helicase activity"/>
    <property type="evidence" value="ECO:0007669"/>
    <property type="project" value="TreeGrafter"/>
</dbReference>
<keyword evidence="1" id="KW-0479">Metal-binding</keyword>
<keyword evidence="2" id="KW-0547">Nucleotide-binding</keyword>
<dbReference type="Gene3D" id="3.40.50.300">
    <property type="entry name" value="P-loop containing nucleotide triphosphate hydrolases"/>
    <property type="match status" value="2"/>
</dbReference>
<evidence type="ECO:0000313" key="11">
    <source>
        <dbReference type="EMBL" id="KAA1253108.1"/>
    </source>
</evidence>
<keyword evidence="5" id="KW-0067">ATP-binding</keyword>
<dbReference type="InterPro" id="IPR006554">
    <property type="entry name" value="Helicase-like_DEXD_c2"/>
</dbReference>
<dbReference type="SMART" id="SM00488">
    <property type="entry name" value="DEXDc2"/>
    <property type="match status" value="1"/>
</dbReference>